<dbReference type="SUPFAM" id="SSF63411">
    <property type="entry name" value="LuxS/MPP-like metallohydrolase"/>
    <property type="match status" value="1"/>
</dbReference>
<gene>
    <name evidence="2" type="ORF">POM88_046425</name>
</gene>
<dbReference type="GO" id="GO:0046872">
    <property type="term" value="F:metal ion binding"/>
    <property type="evidence" value="ECO:0007669"/>
    <property type="project" value="InterPro"/>
</dbReference>
<reference evidence="2" key="1">
    <citation type="submission" date="2023-02" db="EMBL/GenBank/DDBJ databases">
        <title>Genome of toxic invasive species Heracleum sosnowskyi carries increased number of genes despite the absence of recent whole-genome duplications.</title>
        <authorList>
            <person name="Schelkunov M."/>
            <person name="Shtratnikova V."/>
            <person name="Makarenko M."/>
            <person name="Klepikova A."/>
            <person name="Omelchenko D."/>
            <person name="Novikova G."/>
            <person name="Obukhova E."/>
            <person name="Bogdanov V."/>
            <person name="Penin A."/>
            <person name="Logacheva M."/>
        </authorList>
    </citation>
    <scope>NUCLEOTIDE SEQUENCE</scope>
    <source>
        <strain evidence="2">Hsosn_3</strain>
        <tissue evidence="2">Leaf</tissue>
    </source>
</reference>
<evidence type="ECO:0000313" key="2">
    <source>
        <dbReference type="EMBL" id="KAK1361951.1"/>
    </source>
</evidence>
<proteinExistence type="predicted"/>
<dbReference type="EMBL" id="JAUIZM010000010">
    <property type="protein sequence ID" value="KAK1361951.1"/>
    <property type="molecule type" value="Genomic_DNA"/>
</dbReference>
<dbReference type="Proteomes" id="UP001237642">
    <property type="component" value="Unassembled WGS sequence"/>
</dbReference>
<feature type="region of interest" description="Disordered" evidence="1">
    <location>
        <begin position="133"/>
        <end position="158"/>
    </location>
</feature>
<dbReference type="Gene3D" id="3.30.830.10">
    <property type="entry name" value="Metalloenzyme, LuxS/M16 peptidase-like"/>
    <property type="match status" value="1"/>
</dbReference>
<accession>A0AAD8M606</accession>
<evidence type="ECO:0000256" key="1">
    <source>
        <dbReference type="SAM" id="MobiDB-lite"/>
    </source>
</evidence>
<name>A0AAD8M606_9APIA</name>
<protein>
    <submittedName>
        <fullName evidence="2">Uncharacterized protein</fullName>
    </submittedName>
</protein>
<sequence>MLSFIQPRSNKNKGLKVKVCGNCGIIVYLRWCLVDSVSVPQAIDVAIKELICVAKPSGTFLFFFQDVEFMATQVLTYGERKPVDQILDIVEEITSQDVSSVVGELITSPLTMASYGNVGSGVYYCSGLRPPPRPEPQVLPNQAFHPPLPDHQPPPPKN</sequence>
<evidence type="ECO:0000313" key="3">
    <source>
        <dbReference type="Proteomes" id="UP001237642"/>
    </source>
</evidence>
<organism evidence="2 3">
    <name type="scientific">Heracleum sosnowskyi</name>
    <dbReference type="NCBI Taxonomy" id="360622"/>
    <lineage>
        <taxon>Eukaryota</taxon>
        <taxon>Viridiplantae</taxon>
        <taxon>Streptophyta</taxon>
        <taxon>Embryophyta</taxon>
        <taxon>Tracheophyta</taxon>
        <taxon>Spermatophyta</taxon>
        <taxon>Magnoliopsida</taxon>
        <taxon>eudicotyledons</taxon>
        <taxon>Gunneridae</taxon>
        <taxon>Pentapetalae</taxon>
        <taxon>asterids</taxon>
        <taxon>campanulids</taxon>
        <taxon>Apiales</taxon>
        <taxon>Apiaceae</taxon>
        <taxon>Apioideae</taxon>
        <taxon>apioid superclade</taxon>
        <taxon>Tordylieae</taxon>
        <taxon>Tordyliinae</taxon>
        <taxon>Heracleum</taxon>
    </lineage>
</organism>
<dbReference type="AlphaFoldDB" id="A0AAD8M606"/>
<reference evidence="2" key="2">
    <citation type="submission" date="2023-05" db="EMBL/GenBank/DDBJ databases">
        <authorList>
            <person name="Schelkunov M.I."/>
        </authorList>
    </citation>
    <scope>NUCLEOTIDE SEQUENCE</scope>
    <source>
        <strain evidence="2">Hsosn_3</strain>
        <tissue evidence="2">Leaf</tissue>
    </source>
</reference>
<keyword evidence="3" id="KW-1185">Reference proteome</keyword>
<feature type="compositionally biased region" description="Pro residues" evidence="1">
    <location>
        <begin position="146"/>
        <end position="158"/>
    </location>
</feature>
<dbReference type="InterPro" id="IPR011249">
    <property type="entry name" value="Metalloenz_LuxS/M16"/>
</dbReference>
<comment type="caution">
    <text evidence="2">The sequence shown here is derived from an EMBL/GenBank/DDBJ whole genome shotgun (WGS) entry which is preliminary data.</text>
</comment>